<proteinExistence type="predicted"/>
<dbReference type="EMBL" id="CAJNNW010005699">
    <property type="protein sequence ID" value="CAE8647642.1"/>
    <property type="molecule type" value="Genomic_DNA"/>
</dbReference>
<evidence type="ECO:0008006" key="3">
    <source>
        <dbReference type="Google" id="ProtNLM"/>
    </source>
</evidence>
<protein>
    <recommendedName>
        <fullName evidence="3">RAP domain-containing protein</fullName>
    </recommendedName>
</protein>
<organism evidence="1 2">
    <name type="scientific">Polarella glacialis</name>
    <name type="common">Dinoflagellate</name>
    <dbReference type="NCBI Taxonomy" id="89957"/>
    <lineage>
        <taxon>Eukaryota</taxon>
        <taxon>Sar</taxon>
        <taxon>Alveolata</taxon>
        <taxon>Dinophyceae</taxon>
        <taxon>Suessiales</taxon>
        <taxon>Suessiaceae</taxon>
        <taxon>Polarella</taxon>
    </lineage>
</organism>
<feature type="non-terminal residue" evidence="1">
    <location>
        <position position="1"/>
    </location>
</feature>
<evidence type="ECO:0000313" key="1">
    <source>
        <dbReference type="EMBL" id="CAE8647642.1"/>
    </source>
</evidence>
<dbReference type="Proteomes" id="UP000626109">
    <property type="component" value="Unassembled WGS sequence"/>
</dbReference>
<reference evidence="1" key="1">
    <citation type="submission" date="2021-02" db="EMBL/GenBank/DDBJ databases">
        <authorList>
            <person name="Dougan E. K."/>
            <person name="Rhodes N."/>
            <person name="Thang M."/>
            <person name="Chan C."/>
        </authorList>
    </citation>
    <scope>NUCLEOTIDE SEQUENCE</scope>
</reference>
<name>A0A813IA83_POLGL</name>
<comment type="caution">
    <text evidence="1">The sequence shown here is derived from an EMBL/GenBank/DDBJ whole genome shotgun (WGS) entry which is preliminary data.</text>
</comment>
<sequence length="240" mass="26905">ALSLCAVRSETFFQATGDEVHRRCAEKVKDSGLRCEDLVELCWNFCAAECYHHEMFQTTFGMLADTPKVTADALCQLYEVHLALEAEQKDRYAEYRIDSDAVSSLLEHYKDNRKEGRCVSERVRSDVVSSLKSLVDGTVNSNHRTSLGLLSDVAALRKKSSTDGYIHLEIDSALTLVRALDQDESATVVDGGAALRRRIMQKNGLRLVAVRESEWRGLDDTKEKRRHLKSLLAALGDVLE</sequence>
<evidence type="ECO:0000313" key="2">
    <source>
        <dbReference type="Proteomes" id="UP000626109"/>
    </source>
</evidence>
<dbReference type="AlphaFoldDB" id="A0A813IA83"/>
<accession>A0A813IA83</accession>
<feature type="non-terminal residue" evidence="1">
    <location>
        <position position="240"/>
    </location>
</feature>
<gene>
    <name evidence="1" type="ORF">PGLA2088_LOCUS5858</name>
</gene>